<accession>A0A808U6M2</accession>
<keyword evidence="4" id="KW-0378">Hydrolase</keyword>
<sequence>MAMVKSSFPSIVLAFALCFTMSFGSYEYFKFVVQWPPTHCQVYPCNAQALQSKIYTIHGLWPSNHSKAAVEYCIGSLFRYPAPPLDTRLKISWPNLEARKTDAGFWAGEWHKHGKCSEQTLPQHDYFQRAHDIWVQHNITDILQQAGIGSRTTKKYTEIESPIFLKTQKIPLLRCKNTRKGQIPWLHEVVLCWDHDATYMTDCHRKETNCGNNDINIL</sequence>
<dbReference type="InterPro" id="IPR036430">
    <property type="entry name" value="RNase_T2-like_sf"/>
</dbReference>
<dbReference type="AlphaFoldDB" id="A0A808U6M2"/>
<keyword evidence="6" id="KW-0325">Glycoprotein</keyword>
<dbReference type="InterPro" id="IPR001568">
    <property type="entry name" value="RNase_T2-like"/>
</dbReference>
<keyword evidence="7" id="KW-0456">Lyase</keyword>
<keyword evidence="5" id="KW-1015">Disulfide bond</keyword>
<organism evidence="11">
    <name type="scientific">Fragaria viridis</name>
    <name type="common">Wild strawberry</name>
    <dbReference type="NCBI Taxonomy" id="64942"/>
    <lineage>
        <taxon>Eukaryota</taxon>
        <taxon>Viridiplantae</taxon>
        <taxon>Streptophyta</taxon>
        <taxon>Embryophyta</taxon>
        <taxon>Tracheophyta</taxon>
        <taxon>Spermatophyta</taxon>
        <taxon>Magnoliopsida</taxon>
        <taxon>eudicotyledons</taxon>
        <taxon>Gunneridae</taxon>
        <taxon>Pentapetalae</taxon>
        <taxon>rosids</taxon>
        <taxon>fabids</taxon>
        <taxon>Rosales</taxon>
        <taxon>Rosaceae</taxon>
        <taxon>Rosoideae</taxon>
        <taxon>Potentilleae</taxon>
        <taxon>Fragariinae</taxon>
        <taxon>Fragaria</taxon>
    </lineage>
</organism>
<name>A0A808U6M2_FRAVI</name>
<dbReference type="SUPFAM" id="SSF55895">
    <property type="entry name" value="Ribonuclease Rh-like"/>
    <property type="match status" value="1"/>
</dbReference>
<evidence type="ECO:0000256" key="5">
    <source>
        <dbReference type="ARBA" id="ARBA00023157"/>
    </source>
</evidence>
<dbReference type="GO" id="GO:0003723">
    <property type="term" value="F:RNA binding"/>
    <property type="evidence" value="ECO:0007669"/>
    <property type="project" value="InterPro"/>
</dbReference>
<dbReference type="GO" id="GO:0006401">
    <property type="term" value="P:RNA catabolic process"/>
    <property type="evidence" value="ECO:0007669"/>
    <property type="project" value="TreeGrafter"/>
</dbReference>
<feature type="active site" evidence="9">
    <location>
        <position position="58"/>
    </location>
</feature>
<evidence type="ECO:0000313" key="12">
    <source>
        <dbReference type="EMBL" id="QYW15019.1"/>
    </source>
</evidence>
<dbReference type="EMBL" id="KY962667">
    <property type="protein sequence ID" value="AWR93159.1"/>
    <property type="molecule type" value="mRNA"/>
</dbReference>
<dbReference type="CDD" id="cd01061">
    <property type="entry name" value="RNase_T2_euk"/>
    <property type="match status" value="1"/>
</dbReference>
<proteinExistence type="evidence at transcript level"/>
<evidence type="ECO:0000256" key="9">
    <source>
        <dbReference type="PIRSR" id="PIRSR633697-1"/>
    </source>
</evidence>
<evidence type="ECO:0000313" key="11">
    <source>
        <dbReference type="EMBL" id="AWR93159.1"/>
    </source>
</evidence>
<protein>
    <submittedName>
        <fullName evidence="12">Sa-RNase</fullName>
    </submittedName>
    <submittedName>
        <fullName evidence="11">Sb-RNase</fullName>
    </submittedName>
</protein>
<keyword evidence="2" id="KW-0540">Nuclease</keyword>
<keyword evidence="4" id="KW-0255">Endonuclease</keyword>
<reference evidence="12" key="3">
    <citation type="journal article" name="Hortic Res">
        <title>Molecular characteristics of S-RNase alleles as the determinant of self-incompatibility in the style of Fragaria viridis.</title>
        <authorList>
            <person name="Du J."/>
            <person name="Ge C."/>
            <person name="Li T."/>
            <person name="Wang S."/>
            <person name="Gao Z."/>
            <person name="Sassa H."/>
            <person name="Qiao Y."/>
        </authorList>
    </citation>
    <scope>NUCLEOTIDE SEQUENCE</scope>
    <source>
        <tissue evidence="12">Style</tissue>
    </source>
</reference>
<evidence type="ECO:0000256" key="1">
    <source>
        <dbReference type="ARBA" id="ARBA00007469"/>
    </source>
</evidence>
<evidence type="ECO:0000256" key="7">
    <source>
        <dbReference type="ARBA" id="ARBA00023239"/>
    </source>
</evidence>
<reference evidence="11" key="1">
    <citation type="submission" date="2017-04" db="EMBL/GenBank/DDBJ databases">
        <authorList>
            <person name="Ge C."/>
            <person name="Qiao Y."/>
        </authorList>
    </citation>
    <scope>NUCLEOTIDE SEQUENCE</scope>
</reference>
<dbReference type="GO" id="GO:0033897">
    <property type="term" value="F:ribonuclease T2 activity"/>
    <property type="evidence" value="ECO:0007669"/>
    <property type="project" value="InterPro"/>
</dbReference>
<evidence type="ECO:0000256" key="8">
    <source>
        <dbReference type="ARBA" id="ARBA00025641"/>
    </source>
</evidence>
<dbReference type="InterPro" id="IPR018188">
    <property type="entry name" value="RNase_T2_His_AS_1"/>
</dbReference>
<keyword evidence="3" id="KW-0732">Signal</keyword>
<comment type="similarity">
    <text evidence="1 10">Belongs to the RNase T2 family.</text>
</comment>
<dbReference type="PANTHER" id="PTHR11240">
    <property type="entry name" value="RIBONUCLEASE T2"/>
    <property type="match status" value="1"/>
</dbReference>
<dbReference type="InterPro" id="IPR033130">
    <property type="entry name" value="RNase_T2_His_AS_2"/>
</dbReference>
<feature type="active site" evidence="9">
    <location>
        <position position="109"/>
    </location>
</feature>
<dbReference type="SMR" id="A0A808U6M2"/>
<dbReference type="InterPro" id="IPR033697">
    <property type="entry name" value="Ribonuclease_T2_eukaryotic"/>
</dbReference>
<dbReference type="PROSITE" id="PS00531">
    <property type="entry name" value="RNASE_T2_2"/>
    <property type="match status" value="1"/>
</dbReference>
<dbReference type="PROSITE" id="PS00530">
    <property type="entry name" value="RNASE_T2_1"/>
    <property type="match status" value="1"/>
</dbReference>
<comment type="function">
    <text evidence="8">Self-incompatibility (SI) is the inherited ability of a flowering plant to prevent self-fertilization by discriminating between self and non-self pollen during pollination. In many species, self-incompatibility is controlled by the single, multiallelic locus S.</text>
</comment>
<feature type="active site" evidence="9">
    <location>
        <position position="113"/>
    </location>
</feature>
<evidence type="ECO:0000256" key="2">
    <source>
        <dbReference type="ARBA" id="ARBA00022722"/>
    </source>
</evidence>
<evidence type="ECO:0000256" key="3">
    <source>
        <dbReference type="ARBA" id="ARBA00022729"/>
    </source>
</evidence>
<reference evidence="12" key="2">
    <citation type="submission" date="2020-11" db="EMBL/GenBank/DDBJ databases">
        <authorList>
            <person name="Ke J."/>
        </authorList>
    </citation>
    <scope>NUCLEOTIDE SEQUENCE</scope>
    <source>
        <tissue evidence="12">Style</tissue>
    </source>
</reference>
<dbReference type="EMBL" id="MW223017">
    <property type="protein sequence ID" value="QYW15019.1"/>
    <property type="molecule type" value="mRNA"/>
</dbReference>
<dbReference type="Gene3D" id="3.90.730.10">
    <property type="entry name" value="Ribonuclease T2-like"/>
    <property type="match status" value="1"/>
</dbReference>
<dbReference type="Pfam" id="PF00445">
    <property type="entry name" value="Ribonuclease_T2"/>
    <property type="match status" value="1"/>
</dbReference>
<dbReference type="GO" id="GO:0005576">
    <property type="term" value="C:extracellular region"/>
    <property type="evidence" value="ECO:0007669"/>
    <property type="project" value="TreeGrafter"/>
</dbReference>
<dbReference type="PANTHER" id="PTHR11240:SF18">
    <property type="entry name" value="OS07G0630400 PROTEIN"/>
    <property type="match status" value="1"/>
</dbReference>
<evidence type="ECO:0000256" key="4">
    <source>
        <dbReference type="ARBA" id="ARBA00022759"/>
    </source>
</evidence>
<evidence type="ECO:0000256" key="10">
    <source>
        <dbReference type="RuleBase" id="RU004328"/>
    </source>
</evidence>
<evidence type="ECO:0000256" key="6">
    <source>
        <dbReference type="ARBA" id="ARBA00023180"/>
    </source>
</evidence>